<dbReference type="Pfam" id="PF00346">
    <property type="entry name" value="Complex1_49kDa"/>
    <property type="match status" value="1"/>
</dbReference>
<keyword evidence="3" id="KW-0560">Oxidoreductase</keyword>
<sequence>MAQEVQRSPLDSDLLGPIRTETFTLNMGPQHPSTHGVLRMVLEMDGETVTSCKPVIGYLHTGIEKSMEVMTYNKALTMTDRMDYLAPMSNNLGYVLAVERLLGLEIPRRGRWLRVLLAELTRIQSHLVWLGTHGLDLGAMTVFLYCFREREVILKIFEKVAGVRMMTSYFRVGGVARTPYPEFFDDCRRFLSAFPDRVDEYEELLTDNPIYRRRTEGVCVFPAERAIAWGVTGPSLRASGVDYDIRKKEPYSGYEEFQFEVPLGRRGDVLDRYRVRIAEMRQSHRICMQALEGMPEGPLMAADPKVVPPPKEQLSHDMEALIHHFKIFTEGYHV</sequence>
<dbReference type="GO" id="GO:0048038">
    <property type="term" value="F:quinone binding"/>
    <property type="evidence" value="ECO:0007669"/>
    <property type="project" value="InterPro"/>
</dbReference>
<dbReference type="InterPro" id="IPR029014">
    <property type="entry name" value="NiFe-Hase_large"/>
</dbReference>
<comment type="subcellular location">
    <subcellularLocation>
        <location evidence="1">Cell membrane</location>
        <topology evidence="1">Peripheral membrane protein</topology>
    </subcellularLocation>
</comment>
<dbReference type="InterPro" id="IPR022885">
    <property type="entry name" value="NDH1_su_D/H"/>
</dbReference>
<evidence type="ECO:0000313" key="4">
    <source>
        <dbReference type="Proteomes" id="UP000752292"/>
    </source>
</evidence>
<organism evidence="3 4">
    <name type="scientific">Tectimicrobiota bacterium</name>
    <dbReference type="NCBI Taxonomy" id="2528274"/>
    <lineage>
        <taxon>Bacteria</taxon>
        <taxon>Pseudomonadati</taxon>
        <taxon>Nitrospinota/Tectimicrobiota group</taxon>
        <taxon>Candidatus Tectimicrobiota</taxon>
    </lineage>
</organism>
<dbReference type="PANTHER" id="PTHR11993:SF10">
    <property type="entry name" value="NADH DEHYDROGENASE [UBIQUINONE] IRON-SULFUR PROTEIN 2, MITOCHONDRIAL"/>
    <property type="match status" value="1"/>
</dbReference>
<dbReference type="EMBL" id="JACQRX010000001">
    <property type="protein sequence ID" value="MBI4250819.1"/>
    <property type="molecule type" value="Genomic_DNA"/>
</dbReference>
<comment type="caution">
    <text evidence="3">The sequence shown here is derived from an EMBL/GenBank/DDBJ whole genome shotgun (WGS) entry which is preliminary data.</text>
</comment>
<dbReference type="Gene3D" id="1.10.645.10">
    <property type="entry name" value="Cytochrome-c3 Hydrogenase, chain B"/>
    <property type="match status" value="1"/>
</dbReference>
<evidence type="ECO:0000259" key="2">
    <source>
        <dbReference type="Pfam" id="PF00346"/>
    </source>
</evidence>
<dbReference type="NCBIfam" id="NF004739">
    <property type="entry name" value="PRK06075.1"/>
    <property type="match status" value="1"/>
</dbReference>
<dbReference type="EC" id="1.6.5.11" evidence="3"/>
<feature type="domain" description="NADH-quinone oxidoreductase subunit D" evidence="2">
    <location>
        <begin position="136"/>
        <end position="334"/>
    </location>
</feature>
<feature type="non-terminal residue" evidence="3">
    <location>
        <position position="334"/>
    </location>
</feature>
<dbReference type="GO" id="GO:0051287">
    <property type="term" value="F:NAD binding"/>
    <property type="evidence" value="ECO:0007669"/>
    <property type="project" value="InterPro"/>
</dbReference>
<protein>
    <submittedName>
        <fullName evidence="3">NADH-quinone oxidoreductase subunit D</fullName>
        <ecNumber evidence="3">1.6.5.11</ecNumber>
    </submittedName>
</protein>
<evidence type="ECO:0000256" key="1">
    <source>
        <dbReference type="ARBA" id="ARBA00004202"/>
    </source>
</evidence>
<dbReference type="AlphaFoldDB" id="A0A932ZSU3"/>
<proteinExistence type="predicted"/>
<gene>
    <name evidence="3" type="ORF">HY618_00020</name>
</gene>
<name>A0A932ZSU3_UNCTE</name>
<reference evidence="3" key="1">
    <citation type="submission" date="2020-07" db="EMBL/GenBank/DDBJ databases">
        <title>Huge and variable diversity of episymbiotic CPR bacteria and DPANN archaea in groundwater ecosystems.</title>
        <authorList>
            <person name="He C.Y."/>
            <person name="Keren R."/>
            <person name="Whittaker M."/>
            <person name="Farag I.F."/>
            <person name="Doudna J."/>
            <person name="Cate J.H.D."/>
            <person name="Banfield J.F."/>
        </authorList>
    </citation>
    <scope>NUCLEOTIDE SEQUENCE</scope>
    <source>
        <strain evidence="3">NC_groundwater_1370_Ag_S-0.2um_69_93</strain>
    </source>
</reference>
<dbReference type="InterPro" id="IPR001135">
    <property type="entry name" value="NADH_Q_OxRdtase_suD"/>
</dbReference>
<dbReference type="Proteomes" id="UP000752292">
    <property type="component" value="Unassembled WGS sequence"/>
</dbReference>
<dbReference type="PANTHER" id="PTHR11993">
    <property type="entry name" value="NADH-UBIQUINONE OXIDOREDUCTASE 49 KDA SUBUNIT"/>
    <property type="match status" value="1"/>
</dbReference>
<dbReference type="GO" id="GO:0005886">
    <property type="term" value="C:plasma membrane"/>
    <property type="evidence" value="ECO:0007669"/>
    <property type="project" value="UniProtKB-SubCell"/>
</dbReference>
<evidence type="ECO:0000313" key="3">
    <source>
        <dbReference type="EMBL" id="MBI4250819.1"/>
    </source>
</evidence>
<dbReference type="SUPFAM" id="SSF56762">
    <property type="entry name" value="HydB/Nqo4-like"/>
    <property type="match status" value="1"/>
</dbReference>
<dbReference type="GO" id="GO:0016651">
    <property type="term" value="F:oxidoreductase activity, acting on NAD(P)H"/>
    <property type="evidence" value="ECO:0007669"/>
    <property type="project" value="InterPro"/>
</dbReference>
<accession>A0A932ZSU3</accession>